<keyword evidence="2 5" id="KW-0812">Transmembrane</keyword>
<feature type="transmembrane region" description="Helical" evidence="5">
    <location>
        <begin position="363"/>
        <end position="387"/>
    </location>
</feature>
<protein>
    <submittedName>
        <fullName evidence="7">Solute carrier family 22 member 13b</fullName>
    </submittedName>
</protein>
<dbReference type="InterPro" id="IPR005829">
    <property type="entry name" value="Sugar_transporter_CS"/>
</dbReference>
<keyword evidence="8" id="KW-1185">Reference proteome</keyword>
<dbReference type="Proteomes" id="UP000694546">
    <property type="component" value="Chromosome 23"/>
</dbReference>
<dbReference type="GO" id="GO:0022857">
    <property type="term" value="F:transmembrane transporter activity"/>
    <property type="evidence" value="ECO:0007669"/>
    <property type="project" value="InterPro"/>
</dbReference>
<gene>
    <name evidence="7" type="primary">SLC22A13</name>
</gene>
<feature type="transmembrane region" description="Helical" evidence="5">
    <location>
        <begin position="479"/>
        <end position="499"/>
    </location>
</feature>
<keyword evidence="4 5" id="KW-0472">Membrane</keyword>
<feature type="domain" description="Major facilitator superfamily (MFS) profile" evidence="6">
    <location>
        <begin position="95"/>
        <end position="504"/>
    </location>
</feature>
<evidence type="ECO:0000313" key="7">
    <source>
        <dbReference type="Ensembl" id="ENSGMOP00000016739.2"/>
    </source>
</evidence>
<dbReference type="SUPFAM" id="SSF103473">
    <property type="entry name" value="MFS general substrate transporter"/>
    <property type="match status" value="1"/>
</dbReference>
<dbReference type="AlphaFoldDB" id="A0A8C4ZK59"/>
<feature type="transmembrane region" description="Helical" evidence="5">
    <location>
        <begin position="165"/>
        <end position="184"/>
    </location>
</feature>
<dbReference type="InterPro" id="IPR005828">
    <property type="entry name" value="MFS_sugar_transport-like"/>
</dbReference>
<feature type="transmembrane region" description="Helical" evidence="5">
    <location>
        <begin position="141"/>
        <end position="158"/>
    </location>
</feature>
<dbReference type="InterPro" id="IPR020846">
    <property type="entry name" value="MFS_dom"/>
</dbReference>
<evidence type="ECO:0000256" key="5">
    <source>
        <dbReference type="SAM" id="Phobius"/>
    </source>
</evidence>
<evidence type="ECO:0000313" key="8">
    <source>
        <dbReference type="Proteomes" id="UP000694546"/>
    </source>
</evidence>
<accession>A0A8C4ZK59</accession>
<name>A0A8C4ZK59_GADMO</name>
<dbReference type="InterPro" id="IPR036259">
    <property type="entry name" value="MFS_trans_sf"/>
</dbReference>
<feature type="transmembrane region" description="Helical" evidence="5">
    <location>
        <begin position="190"/>
        <end position="210"/>
    </location>
</feature>
<evidence type="ECO:0000256" key="1">
    <source>
        <dbReference type="ARBA" id="ARBA00004141"/>
    </source>
</evidence>
<dbReference type="CDD" id="cd17374">
    <property type="entry name" value="MFS_OAT"/>
    <property type="match status" value="1"/>
</dbReference>
<proteinExistence type="predicted"/>
<dbReference type="GO" id="GO:0016020">
    <property type="term" value="C:membrane"/>
    <property type="evidence" value="ECO:0007669"/>
    <property type="project" value="UniProtKB-SubCell"/>
</dbReference>
<reference evidence="7" key="2">
    <citation type="submission" date="2025-09" db="UniProtKB">
        <authorList>
            <consortium name="Ensembl"/>
        </authorList>
    </citation>
    <scope>IDENTIFICATION</scope>
</reference>
<evidence type="ECO:0000256" key="4">
    <source>
        <dbReference type="ARBA" id="ARBA00023136"/>
    </source>
</evidence>
<reference evidence="7" key="1">
    <citation type="submission" date="2025-08" db="UniProtKB">
        <authorList>
            <consortium name="Ensembl"/>
        </authorList>
    </citation>
    <scope>IDENTIFICATION</scope>
</reference>
<feature type="transmembrane region" description="Helical" evidence="5">
    <location>
        <begin position="416"/>
        <end position="440"/>
    </location>
</feature>
<dbReference type="Gene3D" id="1.20.1250.20">
    <property type="entry name" value="MFS general substrate transporter like domains"/>
    <property type="match status" value="1"/>
</dbReference>
<evidence type="ECO:0000256" key="2">
    <source>
        <dbReference type="ARBA" id="ARBA00022692"/>
    </source>
</evidence>
<organism evidence="7 8">
    <name type="scientific">Gadus morhua</name>
    <name type="common">Atlantic cod</name>
    <dbReference type="NCBI Taxonomy" id="8049"/>
    <lineage>
        <taxon>Eukaryota</taxon>
        <taxon>Metazoa</taxon>
        <taxon>Chordata</taxon>
        <taxon>Craniata</taxon>
        <taxon>Vertebrata</taxon>
        <taxon>Euteleostomi</taxon>
        <taxon>Actinopterygii</taxon>
        <taxon>Neopterygii</taxon>
        <taxon>Teleostei</taxon>
        <taxon>Neoteleostei</taxon>
        <taxon>Acanthomorphata</taxon>
        <taxon>Zeiogadaria</taxon>
        <taxon>Gadariae</taxon>
        <taxon>Gadiformes</taxon>
        <taxon>Gadoidei</taxon>
        <taxon>Gadidae</taxon>
        <taxon>Gadus</taxon>
    </lineage>
</organism>
<feature type="transmembrane region" description="Helical" evidence="5">
    <location>
        <begin position="452"/>
        <end position="473"/>
    </location>
</feature>
<dbReference type="PANTHER" id="PTHR24064">
    <property type="entry name" value="SOLUTE CARRIER FAMILY 22 MEMBER"/>
    <property type="match status" value="1"/>
</dbReference>
<feature type="transmembrane region" description="Helical" evidence="5">
    <location>
        <begin position="21"/>
        <end position="41"/>
    </location>
</feature>
<feature type="transmembrane region" description="Helical" evidence="5">
    <location>
        <begin position="222"/>
        <end position="245"/>
    </location>
</feature>
<comment type="subcellular location">
    <subcellularLocation>
        <location evidence="1">Membrane</location>
        <topology evidence="1">Multi-pass membrane protein</topology>
    </subcellularLocation>
</comment>
<sequence>MNEFGLILEEIGGFGFFQKRLLITLFILNTNLGLDVFLSIFTGMNFPHHCNTDWIIAIGPNLTSEKQLNLTVPTGEDGRYESCTMFKPVDMDLETIEAYGINSTTKCHNGWVYDKPERSSSYVTEFNLVCDNSLLNEATQTIYMAGLLVGALVFGPMADRLGRRFVVLLSMCLQLLFGVGSAFAPHIYVYMAFRFVVATAASGILINAFVLGAEWTSTSKRAFVTISAHTFFAVGQLVMAGVAYFIRDWRILHLVFSVPLVLALPAVYWLLPESARWLMTQGRMKEACKEVLVAARVNGRTISEAMLSQLESENTSKTGSMPDLFRVSYLRKRVLIMNSLWFATSVVYFGVSLNVENFGLDIYLTQFIFGLVEVPARMGSILFLEYFGRRKSQAAALFGAGTACLVILAIPKDLPVVVTVIAVLGKYAATSSFTMLYVFTAELYPTILRQSGVGLNSTCARIGGILAPLIRLLDVYHSAIPMVLYGTIPLIGGILCFLLPETLNTELQDHTQQRYCFTAVSKALPLSRNDNTSCWR</sequence>
<feature type="transmembrane region" description="Helical" evidence="5">
    <location>
        <begin position="334"/>
        <end position="351"/>
    </location>
</feature>
<dbReference type="Ensembl" id="ENSGMOT00000017158.2">
    <property type="protein sequence ID" value="ENSGMOP00000016739.2"/>
    <property type="gene ID" value="ENSGMOG00000023707.1"/>
</dbReference>
<feature type="transmembrane region" description="Helical" evidence="5">
    <location>
        <begin position="394"/>
        <end position="410"/>
    </location>
</feature>
<dbReference type="PROSITE" id="PS00216">
    <property type="entry name" value="SUGAR_TRANSPORT_1"/>
    <property type="match status" value="1"/>
</dbReference>
<dbReference type="GeneTree" id="ENSGT00940000154607"/>
<dbReference type="Pfam" id="PF00083">
    <property type="entry name" value="Sugar_tr"/>
    <property type="match status" value="1"/>
</dbReference>
<dbReference type="OMA" id="WTSIPTI"/>
<evidence type="ECO:0000259" key="6">
    <source>
        <dbReference type="PROSITE" id="PS50850"/>
    </source>
</evidence>
<keyword evidence="3 5" id="KW-1133">Transmembrane helix</keyword>
<evidence type="ECO:0000256" key="3">
    <source>
        <dbReference type="ARBA" id="ARBA00022989"/>
    </source>
</evidence>
<feature type="transmembrane region" description="Helical" evidence="5">
    <location>
        <begin position="251"/>
        <end position="271"/>
    </location>
</feature>
<dbReference type="PROSITE" id="PS50850">
    <property type="entry name" value="MFS"/>
    <property type="match status" value="1"/>
</dbReference>